<organism evidence="2 3">
    <name type="scientific">Rhizobium lusitanum</name>
    <dbReference type="NCBI Taxonomy" id="293958"/>
    <lineage>
        <taxon>Bacteria</taxon>
        <taxon>Pseudomonadati</taxon>
        <taxon>Pseudomonadota</taxon>
        <taxon>Alphaproteobacteria</taxon>
        <taxon>Hyphomicrobiales</taxon>
        <taxon>Rhizobiaceae</taxon>
        <taxon>Rhizobium/Agrobacterium group</taxon>
        <taxon>Rhizobium</taxon>
    </lineage>
</organism>
<dbReference type="Proteomes" id="UP000199205">
    <property type="component" value="Unassembled WGS sequence"/>
</dbReference>
<evidence type="ECO:0000313" key="3">
    <source>
        <dbReference type="Proteomes" id="UP000199205"/>
    </source>
</evidence>
<feature type="region of interest" description="Disordered" evidence="1">
    <location>
        <begin position="96"/>
        <end position="116"/>
    </location>
</feature>
<sequence>MARDRITKSSIDPTASGNVETSQPSNVRDRENEIRERAYAIWEHEGKPEGKHLEHWERAEKQIDGEFAPGGVAIGNDEVSKLAARKEFVREHRDTLPVASDVEDASERETIAGTQE</sequence>
<evidence type="ECO:0000313" key="2">
    <source>
        <dbReference type="EMBL" id="SCB45520.1"/>
    </source>
</evidence>
<feature type="region of interest" description="Disordered" evidence="1">
    <location>
        <begin position="1"/>
        <end position="31"/>
    </location>
</feature>
<name>A0A1C3WZT9_9HYPH</name>
<protein>
    <recommendedName>
        <fullName evidence="4">DUF2934 domain-containing protein</fullName>
    </recommendedName>
</protein>
<reference evidence="2 3" key="1">
    <citation type="submission" date="2016-08" db="EMBL/GenBank/DDBJ databases">
        <authorList>
            <person name="Seilhamer J.J."/>
        </authorList>
    </citation>
    <scope>NUCLEOTIDE SEQUENCE [LARGE SCALE GENOMIC DNA]</scope>
    <source>
        <strain evidence="2 3">P1-7</strain>
    </source>
</reference>
<evidence type="ECO:0008006" key="4">
    <source>
        <dbReference type="Google" id="ProtNLM"/>
    </source>
</evidence>
<proteinExistence type="predicted"/>
<dbReference type="Pfam" id="PF11154">
    <property type="entry name" value="DUF2934"/>
    <property type="match status" value="1"/>
</dbReference>
<dbReference type="AlphaFoldDB" id="A0A1C3WZT9"/>
<evidence type="ECO:0000256" key="1">
    <source>
        <dbReference type="SAM" id="MobiDB-lite"/>
    </source>
</evidence>
<dbReference type="OrthoDB" id="8386901at2"/>
<accession>A0A1C3WZT9</accession>
<dbReference type="RefSeq" id="WP_092576105.1">
    <property type="nucleotide sequence ID" value="NZ_FMAF01000021.1"/>
</dbReference>
<dbReference type="InterPro" id="IPR021327">
    <property type="entry name" value="DUF2934"/>
</dbReference>
<feature type="compositionally biased region" description="Polar residues" evidence="1">
    <location>
        <begin position="8"/>
        <end position="26"/>
    </location>
</feature>
<dbReference type="EMBL" id="FMAF01000021">
    <property type="protein sequence ID" value="SCB45520.1"/>
    <property type="molecule type" value="Genomic_DNA"/>
</dbReference>
<gene>
    <name evidence="2" type="ORF">GA0061101_12151</name>
</gene>